<dbReference type="Gene3D" id="1.10.10.1590">
    <property type="entry name" value="NADH-quinone oxidoreductase subunit E"/>
    <property type="match status" value="1"/>
</dbReference>
<evidence type="ECO:0000256" key="8">
    <source>
        <dbReference type="ARBA" id="ARBA00034078"/>
    </source>
</evidence>
<dbReference type="InterPro" id="IPR041921">
    <property type="entry name" value="NuoE_N"/>
</dbReference>
<dbReference type="PROSITE" id="PS01099">
    <property type="entry name" value="COMPLEX1_24K"/>
    <property type="match status" value="1"/>
</dbReference>
<evidence type="ECO:0000256" key="4">
    <source>
        <dbReference type="ARBA" id="ARBA00022967"/>
    </source>
</evidence>
<organism evidence="9">
    <name type="scientific">marine metagenome</name>
    <dbReference type="NCBI Taxonomy" id="408172"/>
    <lineage>
        <taxon>unclassified sequences</taxon>
        <taxon>metagenomes</taxon>
        <taxon>ecological metagenomes</taxon>
    </lineage>
</organism>
<dbReference type="SUPFAM" id="SSF52833">
    <property type="entry name" value="Thioredoxin-like"/>
    <property type="match status" value="1"/>
</dbReference>
<reference evidence="9" key="1">
    <citation type="submission" date="2018-05" db="EMBL/GenBank/DDBJ databases">
        <authorList>
            <person name="Lanie J.A."/>
            <person name="Ng W.-L."/>
            <person name="Kazmierczak K.M."/>
            <person name="Andrzejewski T.M."/>
            <person name="Davidsen T.M."/>
            <person name="Wayne K.J."/>
            <person name="Tettelin H."/>
            <person name="Glass J.I."/>
            <person name="Rusch D."/>
            <person name="Podicherti R."/>
            <person name="Tsui H.-C.T."/>
            <person name="Winkler M.E."/>
        </authorList>
    </citation>
    <scope>NUCLEOTIDE SEQUENCE</scope>
</reference>
<evidence type="ECO:0000256" key="2">
    <source>
        <dbReference type="ARBA" id="ARBA00022714"/>
    </source>
</evidence>
<dbReference type="GO" id="GO:1902494">
    <property type="term" value="C:catalytic complex"/>
    <property type="evidence" value="ECO:0007669"/>
    <property type="project" value="UniProtKB-ARBA"/>
</dbReference>
<dbReference type="PANTHER" id="PTHR10371">
    <property type="entry name" value="NADH DEHYDROGENASE UBIQUINONE FLAVOPROTEIN 2, MITOCHONDRIAL"/>
    <property type="match status" value="1"/>
</dbReference>
<gene>
    <name evidence="9" type="ORF">METZ01_LOCUS56811</name>
</gene>
<dbReference type="GO" id="GO:0005739">
    <property type="term" value="C:mitochondrion"/>
    <property type="evidence" value="ECO:0007669"/>
    <property type="project" value="UniProtKB-ARBA"/>
</dbReference>
<keyword evidence="2" id="KW-0001">2Fe-2S</keyword>
<dbReference type="GO" id="GO:0046872">
    <property type="term" value="F:metal ion binding"/>
    <property type="evidence" value="ECO:0007669"/>
    <property type="project" value="UniProtKB-KW"/>
</dbReference>
<dbReference type="GO" id="GO:0031090">
    <property type="term" value="C:organelle membrane"/>
    <property type="evidence" value="ECO:0007669"/>
    <property type="project" value="UniProtKB-ARBA"/>
</dbReference>
<name>A0A381SNK3_9ZZZZ</name>
<evidence type="ECO:0000256" key="1">
    <source>
        <dbReference type="ARBA" id="ARBA00010643"/>
    </source>
</evidence>
<dbReference type="Gene3D" id="3.40.30.10">
    <property type="entry name" value="Glutaredoxin"/>
    <property type="match status" value="1"/>
</dbReference>
<dbReference type="GO" id="GO:0003954">
    <property type="term" value="F:NADH dehydrogenase activity"/>
    <property type="evidence" value="ECO:0007669"/>
    <property type="project" value="TreeGrafter"/>
</dbReference>
<dbReference type="GO" id="GO:0051537">
    <property type="term" value="F:2 iron, 2 sulfur cluster binding"/>
    <property type="evidence" value="ECO:0007669"/>
    <property type="project" value="UniProtKB-KW"/>
</dbReference>
<keyword evidence="7" id="KW-0520">NAD</keyword>
<dbReference type="GO" id="GO:0022890">
    <property type="term" value="F:inorganic cation transmembrane transporter activity"/>
    <property type="evidence" value="ECO:0007669"/>
    <property type="project" value="UniProtKB-ARBA"/>
</dbReference>
<dbReference type="GO" id="GO:0031967">
    <property type="term" value="C:organelle envelope"/>
    <property type="evidence" value="ECO:0007669"/>
    <property type="project" value="UniProtKB-ARBA"/>
</dbReference>
<dbReference type="InterPro" id="IPR036249">
    <property type="entry name" value="Thioredoxin-like_sf"/>
</dbReference>
<dbReference type="Pfam" id="PF01257">
    <property type="entry name" value="2Fe-2S_thioredx"/>
    <property type="match status" value="1"/>
</dbReference>
<keyword evidence="6" id="KW-0411">Iron-sulfur</keyword>
<evidence type="ECO:0000256" key="3">
    <source>
        <dbReference type="ARBA" id="ARBA00022723"/>
    </source>
</evidence>
<dbReference type="EMBL" id="UINC01003171">
    <property type="protein sequence ID" value="SVA03957.1"/>
    <property type="molecule type" value="Genomic_DNA"/>
</dbReference>
<dbReference type="GO" id="GO:0006120">
    <property type="term" value="P:mitochondrial electron transport, NADH to ubiquinone"/>
    <property type="evidence" value="ECO:0007669"/>
    <property type="project" value="TreeGrafter"/>
</dbReference>
<dbReference type="GO" id="GO:0008324">
    <property type="term" value="F:monoatomic cation transmembrane transporter activity"/>
    <property type="evidence" value="ECO:0007669"/>
    <property type="project" value="UniProtKB-ARBA"/>
</dbReference>
<dbReference type="NCBIfam" id="NF005725">
    <property type="entry name" value="PRK07539.1-5"/>
    <property type="match status" value="1"/>
</dbReference>
<evidence type="ECO:0000256" key="5">
    <source>
        <dbReference type="ARBA" id="ARBA00023004"/>
    </source>
</evidence>
<evidence type="ECO:0000256" key="7">
    <source>
        <dbReference type="ARBA" id="ARBA00023027"/>
    </source>
</evidence>
<comment type="similarity">
    <text evidence="1">Belongs to the complex I 24 kDa subunit family.</text>
</comment>
<proteinExistence type="inferred from homology"/>
<keyword evidence="3" id="KW-0479">Metal-binding</keyword>
<evidence type="ECO:0000313" key="9">
    <source>
        <dbReference type="EMBL" id="SVA03957.1"/>
    </source>
</evidence>
<dbReference type="PANTHER" id="PTHR10371:SF3">
    <property type="entry name" value="NADH DEHYDROGENASE [UBIQUINONE] FLAVOPROTEIN 2, MITOCHONDRIAL"/>
    <property type="match status" value="1"/>
</dbReference>
<sequence>MINTVSNINSNTFEWSEENFSKVKTIIDKYPSGKQQSAVIPVLDLAQRQNKGWLTKNIIEKVAETLSMSFIRVMEVASFYSMFNLEPVGKNFIQICRTTPCWLRGSDKLLEVAKNVTGCNLGETSKDDKFTLVEVECLGACCNAPMIQINDDYYEDLTEENFKHLLLKLKENEKISTGSQIGRQSSEPKRK</sequence>
<evidence type="ECO:0008006" key="10">
    <source>
        <dbReference type="Google" id="ProtNLM"/>
    </source>
</evidence>
<dbReference type="FunFam" id="1.10.10.1590:FF:000001">
    <property type="entry name" value="NADH-quinone oxidoreductase subunit E"/>
    <property type="match status" value="1"/>
</dbReference>
<dbReference type="FunFam" id="3.40.30.10:FF:000022">
    <property type="entry name" value="NADH dehydrogenase flavoprotein 2, mitochondrial"/>
    <property type="match status" value="1"/>
</dbReference>
<dbReference type="NCBIfam" id="TIGR01958">
    <property type="entry name" value="nuoE_fam"/>
    <property type="match status" value="1"/>
</dbReference>
<dbReference type="GO" id="GO:0022804">
    <property type="term" value="F:active transmembrane transporter activity"/>
    <property type="evidence" value="ECO:0007669"/>
    <property type="project" value="UniProtKB-ARBA"/>
</dbReference>
<dbReference type="GO" id="GO:0098796">
    <property type="term" value="C:membrane protein complex"/>
    <property type="evidence" value="ECO:0007669"/>
    <property type="project" value="UniProtKB-ARBA"/>
</dbReference>
<keyword evidence="4" id="KW-1278">Translocase</keyword>
<dbReference type="PIRSF" id="PIRSF000216">
    <property type="entry name" value="NADH_DH_24kDa"/>
    <property type="match status" value="1"/>
</dbReference>
<dbReference type="InterPro" id="IPR002023">
    <property type="entry name" value="NuoE-like"/>
</dbReference>
<dbReference type="InterPro" id="IPR042128">
    <property type="entry name" value="NuoE_dom"/>
</dbReference>
<dbReference type="CDD" id="cd03064">
    <property type="entry name" value="TRX_Fd_NuoE"/>
    <property type="match status" value="1"/>
</dbReference>
<protein>
    <recommendedName>
        <fullName evidence="10">NADH-quinone oxidoreductase subunit NuoE</fullName>
    </recommendedName>
</protein>
<accession>A0A381SNK3</accession>
<dbReference type="AlphaFoldDB" id="A0A381SNK3"/>
<keyword evidence="5" id="KW-0408">Iron</keyword>
<comment type="cofactor">
    <cofactor evidence="8">
        <name>[2Fe-2S] cluster</name>
        <dbReference type="ChEBI" id="CHEBI:190135"/>
    </cofactor>
</comment>
<evidence type="ECO:0000256" key="6">
    <source>
        <dbReference type="ARBA" id="ARBA00023014"/>
    </source>
</evidence>
<dbReference type="GO" id="GO:0098662">
    <property type="term" value="P:inorganic cation transmembrane transport"/>
    <property type="evidence" value="ECO:0007669"/>
    <property type="project" value="UniProtKB-ARBA"/>
</dbReference>